<dbReference type="CDD" id="cd20292">
    <property type="entry name" value="cupin_QdtA-like"/>
    <property type="match status" value="1"/>
</dbReference>
<evidence type="ECO:0000313" key="6">
    <source>
        <dbReference type="Proteomes" id="UP000012429"/>
    </source>
</evidence>
<dbReference type="SUPFAM" id="SSF51182">
    <property type="entry name" value="RmlC-like cupins"/>
    <property type="match status" value="1"/>
</dbReference>
<dbReference type="InterPro" id="IPR015424">
    <property type="entry name" value="PyrdxlP-dep_Trfase"/>
</dbReference>
<dbReference type="Pfam" id="PF05523">
    <property type="entry name" value="FdtA"/>
    <property type="match status" value="1"/>
</dbReference>
<reference evidence="5 6" key="1">
    <citation type="journal article" date="2012" name="BMC Genomics">
        <title>Genomic basis of broad host range and environmental adaptability of Rhizobium tropici CIAT 899 and Rhizobium sp. PRF 81 which are used in inoculants for common bean (Phaseolus vulgaris L.).</title>
        <authorList>
            <person name="Ormeno-Orrillo E."/>
            <person name="Menna P."/>
            <person name="Almeida L.G."/>
            <person name="Ollero F.J."/>
            <person name="Nicolas M.F."/>
            <person name="Pains Rodrigues E."/>
            <person name="Shigueyoshi Nakatani A."/>
            <person name="Silva Batista J.S."/>
            <person name="Oliveira Chueire L.M."/>
            <person name="Souza R.C."/>
            <person name="Ribeiro Vasconcelos A.T."/>
            <person name="Megias M."/>
            <person name="Hungria M."/>
            <person name="Martinez-Romero E."/>
        </authorList>
    </citation>
    <scope>NUCLEOTIDE SEQUENCE [LARGE SCALE GENOMIC DNA]</scope>
    <source>
        <strain evidence="5 6">PRF 81</strain>
    </source>
</reference>
<dbReference type="InterPro" id="IPR014710">
    <property type="entry name" value="RmlC-like_jellyroll"/>
</dbReference>
<keyword evidence="5" id="KW-0808">Transferase</keyword>
<dbReference type="Gene3D" id="3.40.640.10">
    <property type="entry name" value="Type I PLP-dependent aspartate aminotransferase-like (Major domain)"/>
    <property type="match status" value="1"/>
</dbReference>
<name>N6UZD2_9HYPH</name>
<dbReference type="InterPro" id="IPR015422">
    <property type="entry name" value="PyrdxlP-dep_Trfase_small"/>
</dbReference>
<evidence type="ECO:0000259" key="4">
    <source>
        <dbReference type="Pfam" id="PF05523"/>
    </source>
</evidence>
<dbReference type="GO" id="GO:0000271">
    <property type="term" value="P:polysaccharide biosynthetic process"/>
    <property type="evidence" value="ECO:0007669"/>
    <property type="project" value="TreeGrafter"/>
</dbReference>
<dbReference type="Proteomes" id="UP000012429">
    <property type="component" value="Unassembled WGS sequence"/>
</dbReference>
<proteinExistence type="inferred from homology"/>
<evidence type="ECO:0000256" key="1">
    <source>
        <dbReference type="ARBA" id="ARBA00022898"/>
    </source>
</evidence>
<keyword evidence="1 3" id="KW-0663">Pyridoxal phosphate</keyword>
<accession>N6UZD2</accession>
<sequence length="515" mass="57513">MTAILDSVELNEPRVVQVKTVKDPRGLLGVVEGLKEVGFDFKRFYFLTELREDSERGGHAHKRLSQCFVALRGGVTIKLEGFGKRHEFRLDSYDKALILPPGYWRELVDFDSDSLVAVLASDYYDQKDYIRNYEEFLSYSRPAPVTKVPYIDLGRHVDAMRGELQKAVDRTFDSGMFIGGSLVEEFEVAFAHYSGAAKAVGVANGYDALELALRARNIGSGHEVIVPAHTFVATALAVVRAGATPILVDVERDSALMDVSQVEALITPRTRAVIPVHLYGHPVDMDPLIEIARRHDLFVLEDAAQSHGAFYKGRRCGSLGDAAAFSFYPTKNLGAYGDAGGVTSGDPDLIAKVKQLGNYGASRKYYHDDLGVNSRLDPMQAAFLLRKLDRLDRWNARRVELARRYIDGLSDIDGLRLPAVRNWAEPVWHVFAVQVAEGRREALESWLAGVGVGTNIHYPLPIHHQKCFSGFRWDPNSFPIAQDLTQSVLSLPLDAFHTDDEIDYVIEQTRNFFKV</sequence>
<dbReference type="AlphaFoldDB" id="N6UZD2"/>
<evidence type="ECO:0000256" key="3">
    <source>
        <dbReference type="RuleBase" id="RU004508"/>
    </source>
</evidence>
<keyword evidence="6" id="KW-1185">Reference proteome</keyword>
<protein>
    <submittedName>
        <fullName evidence="5">DegT/DnrJ/EryC1/StrS aminotransferase</fullName>
    </submittedName>
</protein>
<evidence type="ECO:0000256" key="2">
    <source>
        <dbReference type="ARBA" id="ARBA00037999"/>
    </source>
</evidence>
<dbReference type="PANTHER" id="PTHR30244">
    <property type="entry name" value="TRANSAMINASE"/>
    <property type="match status" value="1"/>
</dbReference>
<dbReference type="GO" id="GO:0030170">
    <property type="term" value="F:pyridoxal phosphate binding"/>
    <property type="evidence" value="ECO:0007669"/>
    <property type="project" value="TreeGrafter"/>
</dbReference>
<dbReference type="InterPro" id="IPR015421">
    <property type="entry name" value="PyrdxlP-dep_Trfase_major"/>
</dbReference>
<dbReference type="STRING" id="363754.RHSP_76921"/>
<dbReference type="PANTHER" id="PTHR30244:SF36">
    <property type="entry name" value="3-OXO-GLUCOSE-6-PHOSPHATE:GLUTAMATE AMINOTRANSFERASE"/>
    <property type="match status" value="1"/>
</dbReference>
<comment type="similarity">
    <text evidence="2 3">Belongs to the DegT/DnrJ/EryC1 family.</text>
</comment>
<dbReference type="SUPFAM" id="SSF53383">
    <property type="entry name" value="PLP-dependent transferases"/>
    <property type="match status" value="1"/>
</dbReference>
<dbReference type="EMBL" id="AQHN01000089">
    <property type="protein sequence ID" value="ENN84232.1"/>
    <property type="molecule type" value="Genomic_DNA"/>
</dbReference>
<organism evidence="5 6">
    <name type="scientific">Rhizobium freirei PRF 81</name>
    <dbReference type="NCBI Taxonomy" id="363754"/>
    <lineage>
        <taxon>Bacteria</taxon>
        <taxon>Pseudomonadati</taxon>
        <taxon>Pseudomonadota</taxon>
        <taxon>Alphaproteobacteria</taxon>
        <taxon>Hyphomicrobiales</taxon>
        <taxon>Rhizobiaceae</taxon>
        <taxon>Rhizobium/Agrobacterium group</taxon>
        <taxon>Rhizobium</taxon>
    </lineage>
</organism>
<dbReference type="Gene3D" id="3.90.1150.10">
    <property type="entry name" value="Aspartate Aminotransferase, domain 1"/>
    <property type="match status" value="1"/>
</dbReference>
<evidence type="ECO:0000313" key="5">
    <source>
        <dbReference type="EMBL" id="ENN84232.1"/>
    </source>
</evidence>
<dbReference type="GO" id="GO:0008483">
    <property type="term" value="F:transaminase activity"/>
    <property type="evidence" value="ECO:0007669"/>
    <property type="project" value="UniProtKB-KW"/>
</dbReference>
<comment type="caution">
    <text evidence="5">The sequence shown here is derived from an EMBL/GenBank/DDBJ whole genome shotgun (WGS) entry which is preliminary data.</text>
</comment>
<gene>
    <name evidence="5" type="ORF">RHSP_76921</name>
</gene>
<dbReference type="InterPro" id="IPR000653">
    <property type="entry name" value="DegT/StrS_aminotransferase"/>
</dbReference>
<keyword evidence="5" id="KW-0032">Aminotransferase</keyword>
<dbReference type="PATRIC" id="fig|363754.4.peg.6065"/>
<dbReference type="CDD" id="cd00616">
    <property type="entry name" value="AHBA_syn"/>
    <property type="match status" value="1"/>
</dbReference>
<dbReference type="InterPro" id="IPR011051">
    <property type="entry name" value="RmlC_Cupin_sf"/>
</dbReference>
<dbReference type="InterPro" id="IPR008894">
    <property type="entry name" value="QdtA_cupin_dom"/>
</dbReference>
<dbReference type="Pfam" id="PF01041">
    <property type="entry name" value="DegT_DnrJ_EryC1"/>
    <property type="match status" value="1"/>
</dbReference>
<dbReference type="Gene3D" id="2.60.120.10">
    <property type="entry name" value="Jelly Rolls"/>
    <property type="match status" value="1"/>
</dbReference>
<feature type="domain" description="Sugar 3,4-ketoisomerase QdtA cupin" evidence="4">
    <location>
        <begin position="14"/>
        <end position="140"/>
    </location>
</feature>